<dbReference type="SUPFAM" id="SSF63411">
    <property type="entry name" value="LuxS/MPP-like metallohydrolase"/>
    <property type="match status" value="3"/>
</dbReference>
<evidence type="ECO:0000259" key="1">
    <source>
        <dbReference type="Pfam" id="PF05193"/>
    </source>
</evidence>
<name>I3C0Y7_9FLAO</name>
<dbReference type="STRING" id="926559.JoomaDRAFT_0220"/>
<dbReference type="InterPro" id="IPR050626">
    <property type="entry name" value="Peptidase_M16"/>
</dbReference>
<dbReference type="InterPro" id="IPR007863">
    <property type="entry name" value="Peptidase_M16_C"/>
</dbReference>
<proteinExistence type="predicted"/>
<evidence type="ECO:0000313" key="2">
    <source>
        <dbReference type="EMBL" id="EIJ37280.1"/>
    </source>
</evidence>
<dbReference type="EMBL" id="JH651380">
    <property type="protein sequence ID" value="EIJ37280.1"/>
    <property type="molecule type" value="Genomic_DNA"/>
</dbReference>
<dbReference type="PANTHER" id="PTHR43690">
    <property type="entry name" value="NARDILYSIN"/>
    <property type="match status" value="1"/>
</dbReference>
<accession>I3C0Y7</accession>
<dbReference type="PANTHER" id="PTHR43690:SF17">
    <property type="entry name" value="PROTEIN YHJJ"/>
    <property type="match status" value="1"/>
</dbReference>
<gene>
    <name evidence="2" type="ORF">JoomaDRAFT_0220</name>
</gene>
<dbReference type="eggNOG" id="COG0612">
    <property type="taxonomic scope" value="Bacteria"/>
</dbReference>
<sequence length="637" mass="72520">MPVFCIRSLFSGMLKERLAEIELEKNTPILSSTAGLGSFLADKESFYVRGILKENQIEEGVSVLLRENIRIKKHGFTETELKRYKAFLLNNALLFEKEKGKIPSKYYVEELIDNFTYSDPFPGESFRYNFYKEILPSITLADINKLGKEWVVSKGLSIILKAPEKEGLDIPSEGTIKQLLSKIETESIEPYIDSLAKKEIAITIDKEGEIIDSSYNKKINVSKWKLENGITIIAKPTTLQNDLISLSGFRPGGSSLAADSIYVSARNAGSIIGSSGILNISGLELEKLNMGKTISLTPFINFYEELFSGSSTAEELERMLTMLHLYFTNPNKDILQFEADKQRMIAGTKNDSLNPDTVFDNEISRIMTNNHLRGIPITEKQIENELNLDTAFDFYKNRFSSANGFTFIFVGSFDLQKLKELSKKYLGTLPSNQTEKSDWKDIGLRRITGVHKNTILKGNENKSKVDIRYTGTLDYTLEKELSISLLGDLLKIKLTEELRESMSGVYGVQASGYSTDTPYNWYRMHIRFTCAPENRDVLINKVHEVIADIKKKGASEKDVKKIIETRINRAKDGLKYNQYWSSKLKSAEIYNWNPEDILDYKKNLEKVDSNYFKKAANTYFNNDNYVETILIPENLNQ</sequence>
<dbReference type="Proteomes" id="UP000004690">
    <property type="component" value="Unassembled WGS sequence"/>
</dbReference>
<evidence type="ECO:0000313" key="3">
    <source>
        <dbReference type="Proteomes" id="UP000004690"/>
    </source>
</evidence>
<dbReference type="GO" id="GO:0046872">
    <property type="term" value="F:metal ion binding"/>
    <property type="evidence" value="ECO:0007669"/>
    <property type="project" value="InterPro"/>
</dbReference>
<organism evidence="2 3">
    <name type="scientific">Galbibacter orientalis DSM 19592</name>
    <dbReference type="NCBI Taxonomy" id="926559"/>
    <lineage>
        <taxon>Bacteria</taxon>
        <taxon>Pseudomonadati</taxon>
        <taxon>Bacteroidota</taxon>
        <taxon>Flavobacteriia</taxon>
        <taxon>Flavobacteriales</taxon>
        <taxon>Flavobacteriaceae</taxon>
        <taxon>Galbibacter</taxon>
    </lineage>
</organism>
<dbReference type="Pfam" id="PF05193">
    <property type="entry name" value="Peptidase_M16_C"/>
    <property type="match status" value="1"/>
</dbReference>
<keyword evidence="3" id="KW-1185">Reference proteome</keyword>
<feature type="domain" description="Peptidase M16 C-terminal" evidence="1">
    <location>
        <begin position="386"/>
        <end position="564"/>
    </location>
</feature>
<dbReference type="Gene3D" id="3.30.830.10">
    <property type="entry name" value="Metalloenzyme, LuxS/M16 peptidase-like"/>
    <property type="match status" value="3"/>
</dbReference>
<dbReference type="InterPro" id="IPR011249">
    <property type="entry name" value="Metalloenz_LuxS/M16"/>
</dbReference>
<dbReference type="AlphaFoldDB" id="I3C0Y7"/>
<reference evidence="2 3" key="1">
    <citation type="submission" date="2012-02" db="EMBL/GenBank/DDBJ databases">
        <title>Improved High-Quality Draft genome of Joostella marina DSM 19592.</title>
        <authorList>
            <consortium name="US DOE Joint Genome Institute (JGI-PGF)"/>
            <person name="Lucas S."/>
            <person name="Copeland A."/>
            <person name="Lapidus A."/>
            <person name="Bruce D."/>
            <person name="Goodwin L."/>
            <person name="Pitluck S."/>
            <person name="Peters L."/>
            <person name="Chertkov O."/>
            <person name="Ovchinnikova G."/>
            <person name="Kyrpides N."/>
            <person name="Mavromatis K."/>
            <person name="Detter J.C."/>
            <person name="Han C."/>
            <person name="Land M."/>
            <person name="Hauser L."/>
            <person name="Markowitz V."/>
            <person name="Cheng J.-F."/>
            <person name="Hugenholtz P."/>
            <person name="Woyke T."/>
            <person name="Wu D."/>
            <person name="Tindall B."/>
            <person name="Brambilla E."/>
            <person name="Klenk H.-P."/>
            <person name="Eisen J.A."/>
        </authorList>
    </citation>
    <scope>NUCLEOTIDE SEQUENCE [LARGE SCALE GENOMIC DNA]</scope>
    <source>
        <strain evidence="2 3">DSM 19592</strain>
    </source>
</reference>
<protein>
    <submittedName>
        <fullName evidence="2">Putative Zn-dependent peptidase</fullName>
    </submittedName>
</protein>
<dbReference type="HOGENOM" id="CLU_429481_0_0_10"/>